<evidence type="ECO:0000313" key="2">
    <source>
        <dbReference type="EMBL" id="WVZ57178.1"/>
    </source>
</evidence>
<dbReference type="AlphaFoldDB" id="A0AAQ3WBS3"/>
<organism evidence="2 3">
    <name type="scientific">Paspalum notatum var. saurae</name>
    <dbReference type="NCBI Taxonomy" id="547442"/>
    <lineage>
        <taxon>Eukaryota</taxon>
        <taxon>Viridiplantae</taxon>
        <taxon>Streptophyta</taxon>
        <taxon>Embryophyta</taxon>
        <taxon>Tracheophyta</taxon>
        <taxon>Spermatophyta</taxon>
        <taxon>Magnoliopsida</taxon>
        <taxon>Liliopsida</taxon>
        <taxon>Poales</taxon>
        <taxon>Poaceae</taxon>
        <taxon>PACMAD clade</taxon>
        <taxon>Panicoideae</taxon>
        <taxon>Andropogonodae</taxon>
        <taxon>Paspaleae</taxon>
        <taxon>Paspalinae</taxon>
        <taxon>Paspalum</taxon>
    </lineage>
</organism>
<gene>
    <name evidence="2" type="ORF">U9M48_007597</name>
</gene>
<protein>
    <submittedName>
        <fullName evidence="2">Uncharacterized protein</fullName>
    </submittedName>
</protein>
<accession>A0AAQ3WBS3</accession>
<dbReference type="EMBL" id="CP144746">
    <property type="protein sequence ID" value="WVZ57178.1"/>
    <property type="molecule type" value="Genomic_DNA"/>
</dbReference>
<feature type="region of interest" description="Disordered" evidence="1">
    <location>
        <begin position="38"/>
        <end position="99"/>
    </location>
</feature>
<evidence type="ECO:0000256" key="1">
    <source>
        <dbReference type="SAM" id="MobiDB-lite"/>
    </source>
</evidence>
<dbReference type="Proteomes" id="UP001341281">
    <property type="component" value="Chromosome 02"/>
</dbReference>
<evidence type="ECO:0000313" key="3">
    <source>
        <dbReference type="Proteomes" id="UP001341281"/>
    </source>
</evidence>
<keyword evidence="3" id="KW-1185">Reference proteome</keyword>
<sequence length="197" mass="21796">MMLSMVLEPESWLPRYAEYLTACTLLGDDELATASVSADTGSMPLSRRKFSEPSGVPAVMDAAEPARGEPRHRQRRRRWSKGSRASGRQDLSMSKPPRRRRGLQLAWSVLCCGKARTRCTPHCAQDALLLDDPVHDAVNSVGVRAGILALKYLIAGELLCDEPAGVFAATGSIPESSKKFRNSRVFFNKICDDWILY</sequence>
<reference evidence="2 3" key="1">
    <citation type="submission" date="2024-02" db="EMBL/GenBank/DDBJ databases">
        <title>High-quality chromosome-scale genome assembly of Pensacola bahiagrass (Paspalum notatum Flugge var. saurae).</title>
        <authorList>
            <person name="Vega J.M."/>
            <person name="Podio M."/>
            <person name="Orjuela J."/>
            <person name="Siena L.A."/>
            <person name="Pessino S.C."/>
            <person name="Combes M.C."/>
            <person name="Mariac C."/>
            <person name="Albertini E."/>
            <person name="Pupilli F."/>
            <person name="Ortiz J.P.A."/>
            <person name="Leblanc O."/>
        </authorList>
    </citation>
    <scope>NUCLEOTIDE SEQUENCE [LARGE SCALE GENOMIC DNA]</scope>
    <source>
        <strain evidence="2">R1</strain>
        <tissue evidence="2">Leaf</tissue>
    </source>
</reference>
<proteinExistence type="predicted"/>
<name>A0AAQ3WBS3_PASNO</name>
<feature type="compositionally biased region" description="Basic residues" evidence="1">
    <location>
        <begin position="72"/>
        <end position="81"/>
    </location>
</feature>